<reference evidence="1" key="1">
    <citation type="journal article" date="2012" name="Nat. Biotechnol.">
        <title>Draft genome sequence of pigeonpea (Cajanus cajan), an orphan legume crop of resource-poor farmers.</title>
        <authorList>
            <person name="Varshney R.K."/>
            <person name="Chen W."/>
            <person name="Li Y."/>
            <person name="Bharti A.K."/>
            <person name="Saxena R.K."/>
            <person name="Schlueter J.A."/>
            <person name="Donoghue M.T."/>
            <person name="Azam S."/>
            <person name="Fan G."/>
            <person name="Whaley A.M."/>
            <person name="Farmer A.D."/>
            <person name="Sheridan J."/>
            <person name="Iwata A."/>
            <person name="Tuteja R."/>
            <person name="Penmetsa R.V."/>
            <person name="Wu W."/>
            <person name="Upadhyaya H.D."/>
            <person name="Yang S.P."/>
            <person name="Shah T."/>
            <person name="Saxena K.B."/>
            <person name="Michael T."/>
            <person name="McCombie W.R."/>
            <person name="Yang B."/>
            <person name="Zhang G."/>
            <person name="Yang H."/>
            <person name="Wang J."/>
            <person name="Spillane C."/>
            <person name="Cook D.R."/>
            <person name="May G.D."/>
            <person name="Xu X."/>
            <person name="Jackson S.A."/>
        </authorList>
    </citation>
    <scope>NUCLEOTIDE SEQUENCE [LARGE SCALE GENOMIC DNA]</scope>
</reference>
<evidence type="ECO:0000313" key="2">
    <source>
        <dbReference type="Proteomes" id="UP000075243"/>
    </source>
</evidence>
<protein>
    <submittedName>
        <fullName evidence="1">Uncharacterized protein</fullName>
    </submittedName>
</protein>
<dbReference type="AlphaFoldDB" id="A0A151QPA0"/>
<dbReference type="Proteomes" id="UP000075243">
    <property type="component" value="Unassembled WGS sequence"/>
</dbReference>
<organism evidence="1 2">
    <name type="scientific">Cajanus cajan</name>
    <name type="common">Pigeon pea</name>
    <name type="synonym">Cajanus indicus</name>
    <dbReference type="NCBI Taxonomy" id="3821"/>
    <lineage>
        <taxon>Eukaryota</taxon>
        <taxon>Viridiplantae</taxon>
        <taxon>Streptophyta</taxon>
        <taxon>Embryophyta</taxon>
        <taxon>Tracheophyta</taxon>
        <taxon>Spermatophyta</taxon>
        <taxon>Magnoliopsida</taxon>
        <taxon>eudicotyledons</taxon>
        <taxon>Gunneridae</taxon>
        <taxon>Pentapetalae</taxon>
        <taxon>rosids</taxon>
        <taxon>fabids</taxon>
        <taxon>Fabales</taxon>
        <taxon>Fabaceae</taxon>
        <taxon>Papilionoideae</taxon>
        <taxon>50 kb inversion clade</taxon>
        <taxon>NPAAA clade</taxon>
        <taxon>indigoferoid/millettioid clade</taxon>
        <taxon>Phaseoleae</taxon>
        <taxon>Cajanus</taxon>
    </lineage>
</organism>
<dbReference type="Gramene" id="C.cajan_43629.t">
    <property type="protein sequence ID" value="C.cajan_43629.t"/>
    <property type="gene ID" value="C.cajan_43629"/>
</dbReference>
<name>A0A151QPA0_CAJCA</name>
<proteinExistence type="predicted"/>
<evidence type="ECO:0000313" key="1">
    <source>
        <dbReference type="EMBL" id="KYP32133.1"/>
    </source>
</evidence>
<sequence>MIRDVGQESFQQAHSHVYDTLKNDLETPLFPDCTTFTRLSAILRLMNLKAKYGWSDKSFTELLELLKLMLPKDNTLPDRHYEAKKLVRKKAQDIQKLNNAPHLLSRGNVLEEQTSQGSFIPEGRQDILNTVLGRPEHPSRVHTTGDGATISNYFGPL</sequence>
<gene>
    <name evidence="1" type="ORF">KK1_047250</name>
</gene>
<dbReference type="EMBL" id="KQ485430">
    <property type="protein sequence ID" value="KYP32133.1"/>
    <property type="molecule type" value="Genomic_DNA"/>
</dbReference>
<keyword evidence="2" id="KW-1185">Reference proteome</keyword>
<accession>A0A151QPA0</accession>